<feature type="domain" description="D-isomer specific 2-hydroxyacid dehydrogenase NAD-binding" evidence="3">
    <location>
        <begin position="99"/>
        <end position="266"/>
    </location>
</feature>
<protein>
    <submittedName>
        <fullName evidence="4">Phosphoglycerate dehydrogenase-like enzyme</fullName>
    </submittedName>
</protein>
<accession>A0A853BLN4</accession>
<dbReference type="InterPro" id="IPR036291">
    <property type="entry name" value="NAD(P)-bd_dom_sf"/>
</dbReference>
<reference evidence="4 5" key="1">
    <citation type="submission" date="2020-07" db="EMBL/GenBank/DDBJ databases">
        <title>Sequencing the genomes of 1000 actinobacteria strains.</title>
        <authorList>
            <person name="Klenk H.-P."/>
        </authorList>
    </citation>
    <scope>NUCLEOTIDE SEQUENCE [LARGE SCALE GENOMIC DNA]</scope>
    <source>
        <strain evidence="4 5">DSM 45927</strain>
    </source>
</reference>
<evidence type="ECO:0000313" key="5">
    <source>
        <dbReference type="Proteomes" id="UP000575985"/>
    </source>
</evidence>
<dbReference type="Pfam" id="PF02826">
    <property type="entry name" value="2-Hacid_dh_C"/>
    <property type="match status" value="1"/>
</dbReference>
<organism evidence="4 5">
    <name type="scientific">Streptomonospora nanhaiensis</name>
    <dbReference type="NCBI Taxonomy" id="1323731"/>
    <lineage>
        <taxon>Bacteria</taxon>
        <taxon>Bacillati</taxon>
        <taxon>Actinomycetota</taxon>
        <taxon>Actinomycetes</taxon>
        <taxon>Streptosporangiales</taxon>
        <taxon>Nocardiopsidaceae</taxon>
        <taxon>Streptomonospora</taxon>
    </lineage>
</organism>
<dbReference type="Proteomes" id="UP000575985">
    <property type="component" value="Unassembled WGS sequence"/>
</dbReference>
<evidence type="ECO:0000256" key="2">
    <source>
        <dbReference type="ARBA" id="ARBA00023027"/>
    </source>
</evidence>
<dbReference type="SUPFAM" id="SSF51735">
    <property type="entry name" value="NAD(P)-binding Rossmann-fold domains"/>
    <property type="match status" value="1"/>
</dbReference>
<dbReference type="PANTHER" id="PTHR43333">
    <property type="entry name" value="2-HACID_DH_C DOMAIN-CONTAINING PROTEIN"/>
    <property type="match status" value="1"/>
</dbReference>
<gene>
    <name evidence="4" type="ORF">HNR12_001854</name>
</gene>
<dbReference type="PANTHER" id="PTHR43333:SF1">
    <property type="entry name" value="D-ISOMER SPECIFIC 2-HYDROXYACID DEHYDROGENASE NAD-BINDING DOMAIN-CONTAINING PROTEIN"/>
    <property type="match status" value="1"/>
</dbReference>
<evidence type="ECO:0000313" key="4">
    <source>
        <dbReference type="EMBL" id="NYI95577.1"/>
    </source>
</evidence>
<dbReference type="EMBL" id="JACCFO010000001">
    <property type="protein sequence ID" value="NYI95577.1"/>
    <property type="molecule type" value="Genomic_DNA"/>
</dbReference>
<evidence type="ECO:0000259" key="3">
    <source>
        <dbReference type="Pfam" id="PF02826"/>
    </source>
</evidence>
<evidence type="ECO:0000256" key="1">
    <source>
        <dbReference type="ARBA" id="ARBA00023002"/>
    </source>
</evidence>
<dbReference type="CDD" id="cd12166">
    <property type="entry name" value="2-Hacid_dh_7"/>
    <property type="match status" value="1"/>
</dbReference>
<dbReference type="PROSITE" id="PS00671">
    <property type="entry name" value="D_2_HYDROXYACID_DH_3"/>
    <property type="match status" value="1"/>
</dbReference>
<sequence>MADRVLVPWVENRENAPEGVVCDVYDGTGEPGVDLAEVAFYVVPYGRGPRLDLIARMPNLRAVQLLTAGYETALAVLPDGVELANGRGLHDASTAEHALALILAAQRELPRWSLDQTAHRWEPHYTRSLADCRVLIVGYGSIGAALERRLVPNECEVVRLARRARPDEGVHGIEDLHALLPEADVVVLTAPHTPQTEGLIGAAELALMADDALVVNVGRGPLLDTAALLAEKGRVRAALDVTDPEPLPADHPLWEAPNVYITPHVGGGAAAFYPRARRFVDEQLRRWAAGEPLANVVRPGAAGRG</sequence>
<dbReference type="GO" id="GO:0016616">
    <property type="term" value="F:oxidoreductase activity, acting on the CH-OH group of donors, NAD or NADP as acceptor"/>
    <property type="evidence" value="ECO:0007669"/>
    <property type="project" value="UniProtKB-ARBA"/>
</dbReference>
<comment type="caution">
    <text evidence="4">The sequence shown here is derived from an EMBL/GenBank/DDBJ whole genome shotgun (WGS) entry which is preliminary data.</text>
</comment>
<keyword evidence="5" id="KW-1185">Reference proteome</keyword>
<dbReference type="Gene3D" id="3.40.50.720">
    <property type="entry name" value="NAD(P)-binding Rossmann-like Domain"/>
    <property type="match status" value="2"/>
</dbReference>
<keyword evidence="1" id="KW-0560">Oxidoreductase</keyword>
<dbReference type="AlphaFoldDB" id="A0A853BLN4"/>
<proteinExistence type="predicted"/>
<name>A0A853BLN4_9ACTN</name>
<dbReference type="RefSeq" id="WP_179767073.1">
    <property type="nucleotide sequence ID" value="NZ_JACCFO010000001.1"/>
</dbReference>
<dbReference type="InterPro" id="IPR029753">
    <property type="entry name" value="D-isomer_DH_CS"/>
</dbReference>
<dbReference type="InterPro" id="IPR006140">
    <property type="entry name" value="D-isomer_DH_NAD-bd"/>
</dbReference>
<dbReference type="GO" id="GO:0051287">
    <property type="term" value="F:NAD binding"/>
    <property type="evidence" value="ECO:0007669"/>
    <property type="project" value="InterPro"/>
</dbReference>
<keyword evidence="2" id="KW-0520">NAD</keyword>